<accession>A0AAW5USF4</accession>
<dbReference type="EMBL" id="JAPDVH010000001">
    <property type="protein sequence ID" value="MCW4155764.1"/>
    <property type="molecule type" value="Genomic_DNA"/>
</dbReference>
<keyword evidence="2" id="KW-0812">Transmembrane</keyword>
<dbReference type="AlphaFoldDB" id="A0AAW5USF4"/>
<evidence type="ECO:0000256" key="1">
    <source>
        <dbReference type="SAM" id="Coils"/>
    </source>
</evidence>
<evidence type="ECO:0000256" key="2">
    <source>
        <dbReference type="SAM" id="Phobius"/>
    </source>
</evidence>
<dbReference type="Proteomes" id="UP001209168">
    <property type="component" value="Unassembled WGS sequence"/>
</dbReference>
<comment type="caution">
    <text evidence="3">The sequence shown here is derived from an EMBL/GenBank/DDBJ whole genome shotgun (WGS) entry which is preliminary data.</text>
</comment>
<keyword evidence="1" id="KW-0175">Coiled coil</keyword>
<keyword evidence="2" id="KW-0472">Membrane</keyword>
<organism evidence="3 4">
    <name type="scientific">Segatella copri</name>
    <dbReference type="NCBI Taxonomy" id="165179"/>
    <lineage>
        <taxon>Bacteria</taxon>
        <taxon>Pseudomonadati</taxon>
        <taxon>Bacteroidota</taxon>
        <taxon>Bacteroidia</taxon>
        <taxon>Bacteroidales</taxon>
        <taxon>Prevotellaceae</taxon>
        <taxon>Segatella</taxon>
    </lineage>
</organism>
<evidence type="ECO:0000313" key="4">
    <source>
        <dbReference type="Proteomes" id="UP001209168"/>
    </source>
</evidence>
<feature type="coiled-coil region" evidence="1">
    <location>
        <begin position="33"/>
        <end position="60"/>
    </location>
</feature>
<name>A0AAW5USF4_9BACT</name>
<protein>
    <submittedName>
        <fullName evidence="3">Uncharacterized protein</fullName>
    </submittedName>
</protein>
<dbReference type="RefSeq" id="WP_264901162.1">
    <property type="nucleotide sequence ID" value="NZ_JAPDVH010000001.1"/>
</dbReference>
<reference evidence="3" key="1">
    <citation type="submission" date="2022-11" db="EMBL/GenBank/DDBJ databases">
        <title>Genomic repertoires linked with pathogenic potency of arthritogenic Prevotella copri isolated from the gut of rheumatoid arthritis patients.</title>
        <authorList>
            <person name="Nii T."/>
            <person name="Maeda Y."/>
            <person name="Motooka D."/>
            <person name="Naito M."/>
            <person name="Matsumoto Y."/>
            <person name="Ogawa T."/>
            <person name="Oguro-Igashira E."/>
            <person name="Kishikawa T."/>
            <person name="Yamashita M."/>
            <person name="Koizumi S."/>
            <person name="Kurakawa T."/>
            <person name="Okumura R."/>
            <person name="Kayama H."/>
            <person name="Murakami M."/>
            <person name="Sakaguchi T."/>
            <person name="Das B."/>
            <person name="Nakamura S."/>
            <person name="Okada Y."/>
            <person name="Kumanogoh A."/>
            <person name="Takeda K."/>
        </authorList>
    </citation>
    <scope>NUCLEOTIDE SEQUENCE</scope>
    <source>
        <strain evidence="3">H012_8</strain>
    </source>
</reference>
<gene>
    <name evidence="3" type="ORF">ONT23_09485</name>
</gene>
<proteinExistence type="predicted"/>
<evidence type="ECO:0000313" key="3">
    <source>
        <dbReference type="EMBL" id="MCW4155764.1"/>
    </source>
</evidence>
<keyword evidence="2" id="KW-1133">Transmembrane helix</keyword>
<sequence>MDTRTIILNFVCPVLMVSLAICLGIQNYSLAKQDELKNSIRSLSLQNDSLLKENKDLCKENMHLHSIYEQHIKLDVTGVSHKGGGVVVNNSMCK</sequence>
<feature type="transmembrane region" description="Helical" evidence="2">
    <location>
        <begin position="6"/>
        <end position="25"/>
    </location>
</feature>
<dbReference type="CDD" id="cd14686">
    <property type="entry name" value="bZIP"/>
    <property type="match status" value="1"/>
</dbReference>